<sequence length="146" mass="16695">MAMTHEEILEVLKDGEYGIISTIGEDGYPYGFPMSYIIMDEHIYFHCALDGHKLDNIKYNSKVSFCVVGETKLIPEDLDTGYKSVIVFGNAKEVQGEEKIRALIQIVKKYCEGFEHKGKFEAERDKDITTVLKISIDYTTGKIRRM</sequence>
<dbReference type="InterPro" id="IPR024747">
    <property type="entry name" value="Pyridox_Oxase-rel"/>
</dbReference>
<dbReference type="AlphaFoldDB" id="A0A926IMW8"/>
<evidence type="ECO:0000313" key="2">
    <source>
        <dbReference type="Proteomes" id="UP000601522"/>
    </source>
</evidence>
<protein>
    <submittedName>
        <fullName evidence="1">Pyridoxamine 5'-phosphate oxidase family protein</fullName>
    </submittedName>
</protein>
<organism evidence="1 2">
    <name type="scientific">Wansuia hejianensis</name>
    <dbReference type="NCBI Taxonomy" id="2763667"/>
    <lineage>
        <taxon>Bacteria</taxon>
        <taxon>Bacillati</taxon>
        <taxon>Bacillota</taxon>
        <taxon>Clostridia</taxon>
        <taxon>Lachnospirales</taxon>
        <taxon>Lachnospiraceae</taxon>
        <taxon>Wansuia</taxon>
    </lineage>
</organism>
<comment type="caution">
    <text evidence="1">The sequence shown here is derived from an EMBL/GenBank/DDBJ whole genome shotgun (WGS) entry which is preliminary data.</text>
</comment>
<accession>A0A926IMW8</accession>
<dbReference type="SUPFAM" id="SSF50475">
    <property type="entry name" value="FMN-binding split barrel"/>
    <property type="match status" value="1"/>
</dbReference>
<evidence type="ECO:0000313" key="1">
    <source>
        <dbReference type="EMBL" id="MBC8591629.1"/>
    </source>
</evidence>
<dbReference type="EMBL" id="JACRTK010000004">
    <property type="protein sequence ID" value="MBC8591629.1"/>
    <property type="molecule type" value="Genomic_DNA"/>
</dbReference>
<dbReference type="InterPro" id="IPR012349">
    <property type="entry name" value="Split_barrel_FMN-bd"/>
</dbReference>
<name>A0A926IMW8_9FIRM</name>
<proteinExistence type="predicted"/>
<gene>
    <name evidence="1" type="ORF">H8689_10950</name>
</gene>
<dbReference type="Proteomes" id="UP000601522">
    <property type="component" value="Unassembled WGS sequence"/>
</dbReference>
<dbReference type="Pfam" id="PF12900">
    <property type="entry name" value="Pyridox_ox_2"/>
    <property type="match status" value="1"/>
</dbReference>
<dbReference type="PANTHER" id="PTHR34071:SF2">
    <property type="entry name" value="FLAVIN-NUCLEOTIDE-BINDING PROTEIN"/>
    <property type="match status" value="1"/>
</dbReference>
<dbReference type="Gene3D" id="2.30.110.10">
    <property type="entry name" value="Electron Transport, Fmn-binding Protein, Chain A"/>
    <property type="match status" value="1"/>
</dbReference>
<dbReference type="PANTHER" id="PTHR34071">
    <property type="entry name" value="5-NITROIMIDAZOLE ANTIBIOTICS RESISTANCE PROTEIN, NIMA-FAMILY-RELATED PROTEIN-RELATED"/>
    <property type="match status" value="1"/>
</dbReference>
<reference evidence="1 2" key="1">
    <citation type="submission" date="2020-08" db="EMBL/GenBank/DDBJ databases">
        <title>Genome public.</title>
        <authorList>
            <person name="Liu C."/>
            <person name="Sun Q."/>
        </authorList>
    </citation>
    <scope>NUCLEOTIDE SEQUENCE [LARGE SCALE GENOMIC DNA]</scope>
    <source>
        <strain evidence="1 2">NSJ-26</strain>
    </source>
</reference>
<keyword evidence="2" id="KW-1185">Reference proteome</keyword>